<reference evidence="1 2" key="1">
    <citation type="journal article" date="2022" name="Hortic Res">
        <title>A haplotype resolved chromosomal level avocado genome allows analysis of novel avocado genes.</title>
        <authorList>
            <person name="Nath O."/>
            <person name="Fletcher S.J."/>
            <person name="Hayward A."/>
            <person name="Shaw L.M."/>
            <person name="Masouleh A.K."/>
            <person name="Furtado A."/>
            <person name="Henry R.J."/>
            <person name="Mitter N."/>
        </authorList>
    </citation>
    <scope>NUCLEOTIDE SEQUENCE [LARGE SCALE GENOMIC DNA]</scope>
    <source>
        <strain evidence="2">cv. Hass</strain>
    </source>
</reference>
<comment type="caution">
    <text evidence="1">The sequence shown here is derived from an EMBL/GenBank/DDBJ whole genome shotgun (WGS) entry which is preliminary data.</text>
</comment>
<organism evidence="1 2">
    <name type="scientific">Persea americana</name>
    <name type="common">Avocado</name>
    <dbReference type="NCBI Taxonomy" id="3435"/>
    <lineage>
        <taxon>Eukaryota</taxon>
        <taxon>Viridiplantae</taxon>
        <taxon>Streptophyta</taxon>
        <taxon>Embryophyta</taxon>
        <taxon>Tracheophyta</taxon>
        <taxon>Spermatophyta</taxon>
        <taxon>Magnoliopsida</taxon>
        <taxon>Magnoliidae</taxon>
        <taxon>Laurales</taxon>
        <taxon>Lauraceae</taxon>
        <taxon>Persea</taxon>
    </lineage>
</organism>
<evidence type="ECO:0000313" key="2">
    <source>
        <dbReference type="Proteomes" id="UP001234297"/>
    </source>
</evidence>
<gene>
    <name evidence="1" type="ORF">MRB53_027271</name>
</gene>
<protein>
    <submittedName>
        <fullName evidence="1">Uncharacterized protein</fullName>
    </submittedName>
</protein>
<proteinExistence type="predicted"/>
<accession>A0ACC2LKX2</accession>
<name>A0ACC2LKX2_PERAE</name>
<evidence type="ECO:0000313" key="1">
    <source>
        <dbReference type="EMBL" id="KAJ8633935.1"/>
    </source>
</evidence>
<sequence>MPRKVVSDVLDSSPQQMAGNEKDRDLPCLLPFQLKEALHRRLLRPDGGIGLALGKNPKKEPKFPDLVFVDRTCFFVELEP</sequence>
<dbReference type="EMBL" id="CM056816">
    <property type="protein sequence ID" value="KAJ8633935.1"/>
    <property type="molecule type" value="Genomic_DNA"/>
</dbReference>
<dbReference type="Proteomes" id="UP001234297">
    <property type="component" value="Chromosome 8"/>
</dbReference>
<keyword evidence="2" id="KW-1185">Reference proteome</keyword>